<dbReference type="Proteomes" id="UP000006732">
    <property type="component" value="Chromosome"/>
</dbReference>
<accession>A1ASU7</accession>
<feature type="transmembrane region" description="Helical" evidence="1">
    <location>
        <begin position="218"/>
        <end position="236"/>
    </location>
</feature>
<evidence type="ECO:0000313" key="2">
    <source>
        <dbReference type="EMBL" id="ABL00418.1"/>
    </source>
</evidence>
<dbReference type="eggNOG" id="ENOG503460D">
    <property type="taxonomic scope" value="Bacteria"/>
</dbReference>
<reference evidence="2 3" key="1">
    <citation type="submission" date="2006-10" db="EMBL/GenBank/DDBJ databases">
        <title>Complete sequence of chromosome of Pelobacter propionicus DSM 2379.</title>
        <authorList>
            <consortium name="US DOE Joint Genome Institute"/>
            <person name="Copeland A."/>
            <person name="Lucas S."/>
            <person name="Lapidus A."/>
            <person name="Barry K."/>
            <person name="Detter J.C."/>
            <person name="Glavina del Rio T."/>
            <person name="Hammon N."/>
            <person name="Israni S."/>
            <person name="Dalin E."/>
            <person name="Tice H."/>
            <person name="Pitluck S."/>
            <person name="Saunders E."/>
            <person name="Brettin T."/>
            <person name="Bruce D."/>
            <person name="Han C."/>
            <person name="Tapia R."/>
            <person name="Schmutz J."/>
            <person name="Larimer F."/>
            <person name="Land M."/>
            <person name="Hauser L."/>
            <person name="Kyrpides N."/>
            <person name="Kim E."/>
            <person name="Lovley D."/>
            <person name="Richardson P."/>
        </authorList>
    </citation>
    <scope>NUCLEOTIDE SEQUENCE [LARGE SCALE GENOMIC DNA]</scope>
    <source>
        <strain evidence="3">DSM 2379 / NBRC 103807 / OttBd1</strain>
    </source>
</reference>
<proteinExistence type="predicted"/>
<gene>
    <name evidence="2" type="ordered locus">Ppro_2819</name>
</gene>
<evidence type="ECO:0000313" key="3">
    <source>
        <dbReference type="Proteomes" id="UP000006732"/>
    </source>
</evidence>
<keyword evidence="1" id="KW-1133">Transmembrane helix</keyword>
<keyword evidence="3" id="KW-1185">Reference proteome</keyword>
<dbReference type="EMBL" id="CP000482">
    <property type="protein sequence ID" value="ABL00418.1"/>
    <property type="molecule type" value="Genomic_DNA"/>
</dbReference>
<evidence type="ECO:0000256" key="1">
    <source>
        <dbReference type="SAM" id="Phobius"/>
    </source>
</evidence>
<sequence>MNVICPRCGARQVLQSETRFYSCSYCRSTFAVAGGRRVAEYLADIRADERSAWSVLTDHLEQGGHRSAVQRGQCSTVVCPFWLVRTKDGGTLFRPAAALDAPLLESVSLPGCDLVPLTDNSSYVAPDQPLERVLEAARISPGDGWVSLVHLPLQLLEYRVDGVGYRCTVVVADWKLYADALPPLESTTLPLTRIRFLAVYGALLLVAAVTIHQHLIRGAVFALVLVAAWLLGRRMVSAEASP</sequence>
<keyword evidence="1" id="KW-0812">Transmembrane</keyword>
<dbReference type="AlphaFoldDB" id="A1ASU7"/>
<protein>
    <submittedName>
        <fullName evidence="2">Uncharacterized protein</fullName>
    </submittedName>
</protein>
<dbReference type="HOGENOM" id="CLU_1146362_0_0_7"/>
<dbReference type="STRING" id="338966.Ppro_2819"/>
<feature type="transmembrane region" description="Helical" evidence="1">
    <location>
        <begin position="194"/>
        <end position="212"/>
    </location>
</feature>
<name>A1ASU7_PELPD</name>
<organism evidence="2 3">
    <name type="scientific">Pelobacter propionicus (strain DSM 2379 / NBRC 103807 / OttBd1)</name>
    <dbReference type="NCBI Taxonomy" id="338966"/>
    <lineage>
        <taxon>Bacteria</taxon>
        <taxon>Pseudomonadati</taxon>
        <taxon>Thermodesulfobacteriota</taxon>
        <taxon>Desulfuromonadia</taxon>
        <taxon>Desulfuromonadales</taxon>
        <taxon>Desulfuromonadaceae</taxon>
        <taxon>Pelobacter</taxon>
    </lineage>
</organism>
<dbReference type="RefSeq" id="WP_011736659.1">
    <property type="nucleotide sequence ID" value="NC_008609.1"/>
</dbReference>
<keyword evidence="1" id="KW-0472">Membrane</keyword>
<dbReference type="KEGG" id="ppd:Ppro_2819"/>
<dbReference type="OrthoDB" id="5398606at2"/>